<accession>A0AA88DB42</accession>
<dbReference type="GO" id="GO:0061630">
    <property type="term" value="F:ubiquitin protein ligase activity"/>
    <property type="evidence" value="ECO:0007669"/>
    <property type="project" value="UniProtKB-EC"/>
</dbReference>
<keyword evidence="5" id="KW-0862">Zinc</keyword>
<reference evidence="8" key="1">
    <citation type="submission" date="2023-07" db="EMBL/GenBank/DDBJ databases">
        <title>draft genome sequence of fig (Ficus carica).</title>
        <authorList>
            <person name="Takahashi T."/>
            <person name="Nishimura K."/>
        </authorList>
    </citation>
    <scope>NUCLEOTIDE SEQUENCE</scope>
</reference>
<protein>
    <recommendedName>
        <fullName evidence="2">RING-type E3 ubiquitin transferase</fullName>
        <ecNumber evidence="2">2.3.2.27</ecNumber>
    </recommendedName>
</protein>
<dbReference type="SUPFAM" id="SSF57850">
    <property type="entry name" value="RING/U-box"/>
    <property type="match status" value="1"/>
</dbReference>
<dbReference type="Pfam" id="PF13639">
    <property type="entry name" value="zf-RING_2"/>
    <property type="match status" value="1"/>
</dbReference>
<gene>
    <name evidence="8" type="ORF">TIFTF001_003700</name>
</gene>
<dbReference type="InterPro" id="IPR001841">
    <property type="entry name" value="Znf_RING"/>
</dbReference>
<dbReference type="Proteomes" id="UP001187192">
    <property type="component" value="Unassembled WGS sequence"/>
</dbReference>
<dbReference type="AlphaFoldDB" id="A0AA88DB42"/>
<evidence type="ECO:0000256" key="2">
    <source>
        <dbReference type="ARBA" id="ARBA00012483"/>
    </source>
</evidence>
<evidence type="ECO:0000259" key="7">
    <source>
        <dbReference type="PROSITE" id="PS50089"/>
    </source>
</evidence>
<sequence>MMSSLRRSPSSNPQINGGDVDDQTIVFAENAKSSVDQTLSTAVFSIVFNVIRNFYPPTSSLRKNVFTDHNTSHEFEHPIHRLSESDICDMLSRIEIPFDWDKSLFWKNQRSQSSAPTPLSGVEDMAARVSKFARSAARQGLKNMSMLVTIEKRIVVGERDFETMCLTRQVEDELGSCRFVMSRTLEHERRMETSISVLPSRTLVDFRRSLTRQIIKLRLRRLEAAADDIRADFRSSPGAKSALDALKRLRYDGKSDDHDDQSTFTCPVCMEVVEIGSHVTRMPCSHMFHWSCILKWLNERQTCPICRFNLLTNNV</sequence>
<evidence type="ECO:0000256" key="3">
    <source>
        <dbReference type="ARBA" id="ARBA00022723"/>
    </source>
</evidence>
<dbReference type="GO" id="GO:0005737">
    <property type="term" value="C:cytoplasm"/>
    <property type="evidence" value="ECO:0007669"/>
    <property type="project" value="TreeGrafter"/>
</dbReference>
<keyword evidence="4 6" id="KW-0863">Zinc-finger</keyword>
<dbReference type="PANTHER" id="PTHR15710">
    <property type="entry name" value="E3 UBIQUITIN-PROTEIN LIGASE PRAJA"/>
    <property type="match status" value="1"/>
</dbReference>
<evidence type="ECO:0000313" key="8">
    <source>
        <dbReference type="EMBL" id="GMN32499.1"/>
    </source>
</evidence>
<keyword evidence="9" id="KW-1185">Reference proteome</keyword>
<dbReference type="GO" id="GO:0016567">
    <property type="term" value="P:protein ubiquitination"/>
    <property type="evidence" value="ECO:0007669"/>
    <property type="project" value="TreeGrafter"/>
</dbReference>
<evidence type="ECO:0000313" key="9">
    <source>
        <dbReference type="Proteomes" id="UP001187192"/>
    </source>
</evidence>
<comment type="caution">
    <text evidence="8">The sequence shown here is derived from an EMBL/GenBank/DDBJ whole genome shotgun (WGS) entry which is preliminary data.</text>
</comment>
<feature type="domain" description="RING-type" evidence="7">
    <location>
        <begin position="266"/>
        <end position="307"/>
    </location>
</feature>
<evidence type="ECO:0000256" key="6">
    <source>
        <dbReference type="PROSITE-ProRule" id="PRU00175"/>
    </source>
</evidence>
<dbReference type="SMART" id="SM00184">
    <property type="entry name" value="RING"/>
    <property type="match status" value="1"/>
</dbReference>
<keyword evidence="3" id="KW-0479">Metal-binding</keyword>
<dbReference type="Gene3D" id="3.30.40.10">
    <property type="entry name" value="Zinc/RING finger domain, C3HC4 (zinc finger)"/>
    <property type="match status" value="1"/>
</dbReference>
<dbReference type="GO" id="GO:0008270">
    <property type="term" value="F:zinc ion binding"/>
    <property type="evidence" value="ECO:0007669"/>
    <property type="project" value="UniProtKB-KW"/>
</dbReference>
<proteinExistence type="predicted"/>
<dbReference type="PROSITE" id="PS50089">
    <property type="entry name" value="ZF_RING_2"/>
    <property type="match status" value="1"/>
</dbReference>
<dbReference type="EMBL" id="BTGU01000003">
    <property type="protein sequence ID" value="GMN32499.1"/>
    <property type="molecule type" value="Genomic_DNA"/>
</dbReference>
<evidence type="ECO:0000256" key="5">
    <source>
        <dbReference type="ARBA" id="ARBA00022833"/>
    </source>
</evidence>
<name>A0AA88DB42_FICCA</name>
<organism evidence="8 9">
    <name type="scientific">Ficus carica</name>
    <name type="common">Common fig</name>
    <dbReference type="NCBI Taxonomy" id="3494"/>
    <lineage>
        <taxon>Eukaryota</taxon>
        <taxon>Viridiplantae</taxon>
        <taxon>Streptophyta</taxon>
        <taxon>Embryophyta</taxon>
        <taxon>Tracheophyta</taxon>
        <taxon>Spermatophyta</taxon>
        <taxon>Magnoliopsida</taxon>
        <taxon>eudicotyledons</taxon>
        <taxon>Gunneridae</taxon>
        <taxon>Pentapetalae</taxon>
        <taxon>rosids</taxon>
        <taxon>fabids</taxon>
        <taxon>Rosales</taxon>
        <taxon>Moraceae</taxon>
        <taxon>Ficeae</taxon>
        <taxon>Ficus</taxon>
    </lineage>
</organism>
<dbReference type="EC" id="2.3.2.27" evidence="2"/>
<evidence type="ECO:0000256" key="4">
    <source>
        <dbReference type="ARBA" id="ARBA00022771"/>
    </source>
</evidence>
<comment type="catalytic activity">
    <reaction evidence="1">
        <text>S-ubiquitinyl-[E2 ubiquitin-conjugating enzyme]-L-cysteine + [acceptor protein]-L-lysine = [E2 ubiquitin-conjugating enzyme]-L-cysteine + N(6)-ubiquitinyl-[acceptor protein]-L-lysine.</text>
        <dbReference type="EC" id="2.3.2.27"/>
    </reaction>
</comment>
<dbReference type="InterPro" id="IPR013083">
    <property type="entry name" value="Znf_RING/FYVE/PHD"/>
</dbReference>
<dbReference type="PANTHER" id="PTHR15710:SF194">
    <property type="entry name" value="RING_U-BOX SUPERFAMILY PROTEIN"/>
    <property type="match status" value="1"/>
</dbReference>
<evidence type="ECO:0000256" key="1">
    <source>
        <dbReference type="ARBA" id="ARBA00000900"/>
    </source>
</evidence>